<feature type="repeat" description="ANK" evidence="2">
    <location>
        <begin position="998"/>
        <end position="1030"/>
    </location>
</feature>
<keyword evidence="6" id="KW-1185">Reference proteome</keyword>
<dbReference type="PROSITE" id="PS50088">
    <property type="entry name" value="ANK_REPEAT"/>
    <property type="match status" value="4"/>
</dbReference>
<feature type="compositionally biased region" description="Basic and acidic residues" evidence="3">
    <location>
        <begin position="1319"/>
        <end position="1328"/>
    </location>
</feature>
<dbReference type="InterPro" id="IPR036770">
    <property type="entry name" value="Ankyrin_rpt-contain_sf"/>
</dbReference>
<dbReference type="Proteomes" id="UP000053411">
    <property type="component" value="Unassembled WGS sequence"/>
</dbReference>
<dbReference type="OrthoDB" id="427518at2759"/>
<feature type="compositionally biased region" description="Basic residues" evidence="3">
    <location>
        <begin position="1088"/>
        <end position="1097"/>
    </location>
</feature>
<feature type="compositionally biased region" description="Polar residues" evidence="3">
    <location>
        <begin position="1330"/>
        <end position="1339"/>
    </location>
</feature>
<dbReference type="PANTHER" id="PTHR10039:SF5">
    <property type="entry name" value="NACHT DOMAIN-CONTAINING PROTEIN"/>
    <property type="match status" value="1"/>
</dbReference>
<sequence length="1611" mass="181029">MSAPNPGFRRKLRLLHEPTNGSATAVDIVLIGCSDPTARAVNLSRSVPPTLFQHLPAQIPQARCLVYECDLNPGDLGIPTIRGDAEKLVEALGNLREATSSADRPLLLIGHSLGGFLVKHALVKACNTTKARSVAQCIAGVMFLGTPHPENARTAEEFLTKLFNVSFAYRLHPRNSALKALSRELERLETEFRDTLKRCLPRLELVSFYETKPINGFLVSSIILGPSHATDIREVVGPTECILKPFIPIPLHVDHEHLASFGSSTQPGYNILVSQLKRLIATYTKPCPIDEKTCLESEEPCAAKFHGVCSTCEYDAGPDSCSCSKIIPPHAGTVSWLCQDPRLKSWLNEGDSNKLWIRGGPGSGKSTLTKSLVQNLEKLFLDEHSTIIIHYFFDASQHHLDHATTRLLVSLLQQVSAKHADAYAPSLLQETCLPKLHWPDGFRTRREFLRQHLSRKLQCRSRVFLVLDGLDECSHDEVADVIDLCQSLGEGGQSSSMKLLFSSRPWSVPFGQEHATVDLDLENRKSASTFIQHELTNFVSIKSRWQEIALRLDDLKAKAEYNFLWLSLILSLLNVTSARDHKPSDQLISLPPTLEETVNILAKELSERYDEMLRSIPDAALMLSWLALAVRPLSLLELETALSWIRYITFQETVAQSRAVTSALDIAKPLGIAERLSESTGGMLRIFPTRRGPVVRLLHESVRDFLLQRRMKELHVPLADISRGRCMVHLEMARTCLSYMRSNVSKVQTTEEFPSTILAQYPFLEYAASSWAAHAKAANSGSISDEEFLRYFPWPTDPEMRLVGLASSIVRLNFGGSEEARFTFLHCAAYHGLDKPLRAFLRQGRRGEAKEPEIDKPTSIGRTPLHIAASMGHWSVVNVLLARGANVKAKDAVYGNSVLHWIALSPTSEGKVRSLEYLIQAYVDINDNSNGMAPLALAAAWGDAQVISALLKAGAHPNGMDHHRGLTALSLAIVYKHVAVVSQLLDANARLDYGDIRTGLTPLEMAIATRQHEVVFRLLGKGARVYSSTLQFASQSHATDNQDERMWLDRMLLLFRDFGGSRFVECPSESCNSQKACPNQSSAETRRSPSHNRRKRTARDDPDHHDEDENNDDHSKRRRHSGYPPDDELEDDVFYCCPYHVRNPRKFPKCSRRRWKRGTLHHILEHLKKHHYISMCRTCKEIFPSDEQLKRHQKAQCPFKETRNYEDGYDPQQYKQLHDRNRGSEKTLGPHGFWSRICHILFEDQHEADELPNMPRALEAYRPHQDFESFENFMRRDIRDSSWLRRTIRETLSRTDGTLDGRLDRILSSVSEVPGSFSERWRQQREDQSSESITPSSGMNVRPSREMVETSAETAAHMEPASERERNPDPLASQSNSTTPRYDFRQIPLAPMTTSSNHRRDPLTDIGPPPPPSSPISSVYTHVAQPQQPTLWSGHFQPPPPQAAYPMQWWYAPPPYNPLQPYPGPNMPYLGPPTGYYPMTSGFSRQPQHLNPLPNQVYAPNPAAEQNYYGNTRGQYDIWNTIRDQQASTLSSYAHSNMASNLGGAHTSATSQSQPEAFESEDPEGLLGDLFLDGSAELGQFPSTEYSDLLFPCGHGEDGDQEGEETNPPKR</sequence>
<reference evidence="5 6" key="1">
    <citation type="submission" date="2015-01" db="EMBL/GenBank/DDBJ databases">
        <title>The Genome Sequence of Fonsecaea multimorphosa CBS 102226.</title>
        <authorList>
            <consortium name="The Broad Institute Genomics Platform"/>
            <person name="Cuomo C."/>
            <person name="de Hoog S."/>
            <person name="Gorbushina A."/>
            <person name="Stielow B."/>
            <person name="Teixiera M."/>
            <person name="Abouelleil A."/>
            <person name="Chapman S.B."/>
            <person name="Priest M."/>
            <person name="Young S.K."/>
            <person name="Wortman J."/>
            <person name="Nusbaum C."/>
            <person name="Birren B."/>
        </authorList>
    </citation>
    <scope>NUCLEOTIDE SEQUENCE [LARGE SCALE GENOMIC DNA]</scope>
    <source>
        <strain evidence="5 6">CBS 102226</strain>
    </source>
</reference>
<dbReference type="InterPro" id="IPR007111">
    <property type="entry name" value="NACHT_NTPase"/>
</dbReference>
<dbReference type="PROSITE" id="PS50297">
    <property type="entry name" value="ANK_REP_REGION"/>
    <property type="match status" value="2"/>
</dbReference>
<evidence type="ECO:0000256" key="3">
    <source>
        <dbReference type="SAM" id="MobiDB-lite"/>
    </source>
</evidence>
<dbReference type="PRINTS" id="PR01415">
    <property type="entry name" value="ANKYRIN"/>
</dbReference>
<feature type="region of interest" description="Disordered" evidence="3">
    <location>
        <begin position="1543"/>
        <end position="1573"/>
    </location>
</feature>
<feature type="region of interest" description="Disordered" evidence="3">
    <location>
        <begin position="1587"/>
        <end position="1611"/>
    </location>
</feature>
<dbReference type="Pfam" id="PF00023">
    <property type="entry name" value="Ank"/>
    <property type="match status" value="1"/>
</dbReference>
<organism evidence="5 6">
    <name type="scientific">Fonsecaea multimorphosa CBS 102226</name>
    <dbReference type="NCBI Taxonomy" id="1442371"/>
    <lineage>
        <taxon>Eukaryota</taxon>
        <taxon>Fungi</taxon>
        <taxon>Dikarya</taxon>
        <taxon>Ascomycota</taxon>
        <taxon>Pezizomycotina</taxon>
        <taxon>Eurotiomycetes</taxon>
        <taxon>Chaetothyriomycetidae</taxon>
        <taxon>Chaetothyriales</taxon>
        <taxon>Herpotrichiellaceae</taxon>
        <taxon>Fonsecaea</taxon>
    </lineage>
</organism>
<dbReference type="Gene3D" id="3.40.50.1820">
    <property type="entry name" value="alpha/beta hydrolase"/>
    <property type="match status" value="1"/>
</dbReference>
<keyword evidence="1" id="KW-0677">Repeat</keyword>
<feature type="compositionally biased region" description="Basic and acidic residues" evidence="3">
    <location>
        <begin position="1098"/>
        <end position="1115"/>
    </location>
</feature>
<dbReference type="PROSITE" id="PS50837">
    <property type="entry name" value="NACHT"/>
    <property type="match status" value="1"/>
</dbReference>
<dbReference type="SUPFAM" id="SSF48403">
    <property type="entry name" value="Ankyrin repeat"/>
    <property type="match status" value="1"/>
</dbReference>
<dbReference type="InterPro" id="IPR002110">
    <property type="entry name" value="Ankyrin_rpt"/>
</dbReference>
<feature type="domain" description="NACHT" evidence="4">
    <location>
        <begin position="353"/>
        <end position="505"/>
    </location>
</feature>
<gene>
    <name evidence="5" type="ORF">Z520_11689</name>
</gene>
<dbReference type="InterPro" id="IPR029058">
    <property type="entry name" value="AB_hydrolase_fold"/>
</dbReference>
<feature type="region of interest" description="Disordered" evidence="3">
    <location>
        <begin position="1314"/>
        <end position="1422"/>
    </location>
</feature>
<dbReference type="RefSeq" id="XP_016626783.1">
    <property type="nucleotide sequence ID" value="XM_016782177.1"/>
</dbReference>
<dbReference type="EMBL" id="KN848102">
    <property type="protein sequence ID" value="KIX92660.1"/>
    <property type="molecule type" value="Genomic_DNA"/>
</dbReference>
<dbReference type="Gene3D" id="3.40.50.300">
    <property type="entry name" value="P-loop containing nucleotide triphosphate hydrolases"/>
    <property type="match status" value="1"/>
</dbReference>
<dbReference type="InterPro" id="IPR056884">
    <property type="entry name" value="NPHP3-like_N"/>
</dbReference>
<feature type="repeat" description="ANK" evidence="2">
    <location>
        <begin position="964"/>
        <end position="996"/>
    </location>
</feature>
<dbReference type="SUPFAM" id="SSF53474">
    <property type="entry name" value="alpha/beta-Hydrolases"/>
    <property type="match status" value="1"/>
</dbReference>
<dbReference type="SMART" id="SM00248">
    <property type="entry name" value="ANK"/>
    <property type="match status" value="6"/>
</dbReference>
<dbReference type="Gene3D" id="1.25.40.20">
    <property type="entry name" value="Ankyrin repeat-containing domain"/>
    <property type="match status" value="1"/>
</dbReference>
<dbReference type="GeneID" id="27717435"/>
<evidence type="ECO:0000313" key="5">
    <source>
        <dbReference type="EMBL" id="KIX92660.1"/>
    </source>
</evidence>
<feature type="region of interest" description="Disordered" evidence="3">
    <location>
        <begin position="1069"/>
        <end position="1125"/>
    </location>
</feature>
<feature type="compositionally biased region" description="Polar residues" evidence="3">
    <location>
        <begin position="1069"/>
        <end position="1083"/>
    </location>
</feature>
<dbReference type="VEuPathDB" id="FungiDB:Z520_11689"/>
<proteinExistence type="predicted"/>
<evidence type="ECO:0000256" key="1">
    <source>
        <dbReference type="ARBA" id="ARBA00022737"/>
    </source>
</evidence>
<accession>A0A0D2GT53</accession>
<dbReference type="STRING" id="1442371.A0A0D2GT53"/>
<name>A0A0D2GT53_9EURO</name>
<feature type="repeat" description="ANK" evidence="2">
    <location>
        <begin position="860"/>
        <end position="892"/>
    </location>
</feature>
<evidence type="ECO:0000256" key="2">
    <source>
        <dbReference type="PROSITE-ProRule" id="PRU00023"/>
    </source>
</evidence>
<feature type="repeat" description="ANK" evidence="2">
    <location>
        <begin position="930"/>
        <end position="962"/>
    </location>
</feature>
<dbReference type="Pfam" id="PF24883">
    <property type="entry name" value="NPHP3_N"/>
    <property type="match status" value="1"/>
</dbReference>
<keyword evidence="2" id="KW-0040">ANK repeat</keyword>
<dbReference type="InterPro" id="IPR027417">
    <property type="entry name" value="P-loop_NTPase"/>
</dbReference>
<protein>
    <recommendedName>
        <fullName evidence="4">NACHT domain-containing protein</fullName>
    </recommendedName>
</protein>
<evidence type="ECO:0000259" key="4">
    <source>
        <dbReference type="PROSITE" id="PS50837"/>
    </source>
</evidence>
<dbReference type="SUPFAM" id="SSF52540">
    <property type="entry name" value="P-loop containing nucleoside triphosphate hydrolases"/>
    <property type="match status" value="1"/>
</dbReference>
<dbReference type="PANTHER" id="PTHR10039">
    <property type="entry name" value="AMELOGENIN"/>
    <property type="match status" value="1"/>
</dbReference>
<evidence type="ECO:0000313" key="6">
    <source>
        <dbReference type="Proteomes" id="UP000053411"/>
    </source>
</evidence>